<feature type="transmembrane region" description="Helical" evidence="7">
    <location>
        <begin position="190"/>
        <end position="214"/>
    </location>
</feature>
<dbReference type="GO" id="GO:0005886">
    <property type="term" value="C:plasma membrane"/>
    <property type="evidence" value="ECO:0007669"/>
    <property type="project" value="UniProtKB-SubCell"/>
</dbReference>
<dbReference type="Pfam" id="PF01554">
    <property type="entry name" value="MatE"/>
    <property type="match status" value="2"/>
</dbReference>
<feature type="transmembrane region" description="Helical" evidence="7">
    <location>
        <begin position="47"/>
        <end position="69"/>
    </location>
</feature>
<sequence length="444" mass="48563">MTRDLTVGSPPKILIQFALPLMGSVAFQQFYSIMDGIIAGRCINADALAAVGASYPITMIFTAIAIGLNSGGMVLCSQKFGARKMDEFKTAAYTSMITALLLGMMAMVVGLIICNPMMTLLNTPADIYAQSAAYLRIYCVGLLFVFLYNICNGIFSSMGDSMTPFLLLVVSSVSNIVLDILFVVGFHMGVASVALATLIAQAVGGVLAIAILLRRLRKMQSESAQLFSAEMFRKVVLVSIPSILQQSFVSVCNLFIQRYVNGYGAAVIAGYSAAIKLNTFAIMLFGSLSNALTTFSAQNFGAHKMDRIRRGLKDGILLSLIIIVPITLLYVLAGDRLMMLFMTSANEKAVHTGQLFLRIAPPFYVVLVIKVMHDAVLRGAAAMKTFMISTFADLFLRIILAYWFQFYWGSMGIWLAWPFTWGIGMVIAVGFYKHGGWKKKHMIL</sequence>
<feature type="transmembrane region" description="Helical" evidence="7">
    <location>
        <begin position="353"/>
        <end position="373"/>
    </location>
</feature>
<dbReference type="NCBIfam" id="TIGR00797">
    <property type="entry name" value="matE"/>
    <property type="match status" value="1"/>
</dbReference>
<dbReference type="GO" id="GO:0042910">
    <property type="term" value="F:xenobiotic transmembrane transporter activity"/>
    <property type="evidence" value="ECO:0007669"/>
    <property type="project" value="InterPro"/>
</dbReference>
<evidence type="ECO:0000256" key="6">
    <source>
        <dbReference type="ARBA" id="ARBA00023136"/>
    </source>
</evidence>
<dbReference type="EMBL" id="FMXR01000005">
    <property type="protein sequence ID" value="SDB07287.1"/>
    <property type="molecule type" value="Genomic_DNA"/>
</dbReference>
<evidence type="ECO:0000256" key="3">
    <source>
        <dbReference type="ARBA" id="ARBA00022475"/>
    </source>
</evidence>
<proteinExistence type="predicted"/>
<feature type="transmembrane region" description="Helical" evidence="7">
    <location>
        <begin position="268"/>
        <end position="295"/>
    </location>
</feature>
<feature type="transmembrane region" description="Helical" evidence="7">
    <location>
        <begin position="385"/>
        <end position="405"/>
    </location>
</feature>
<feature type="transmembrane region" description="Helical" evidence="7">
    <location>
        <begin position="90"/>
        <end position="113"/>
    </location>
</feature>
<keyword evidence="4 7" id="KW-0812">Transmembrane</keyword>
<dbReference type="PANTHER" id="PTHR43549:SF3">
    <property type="entry name" value="MULTIDRUG RESISTANCE PROTEIN YPNP-RELATED"/>
    <property type="match status" value="1"/>
</dbReference>
<evidence type="ECO:0000256" key="1">
    <source>
        <dbReference type="ARBA" id="ARBA00004651"/>
    </source>
</evidence>
<organism evidence="8 9">
    <name type="scientific">Eubacterium oxidoreducens</name>
    <dbReference type="NCBI Taxonomy" id="1732"/>
    <lineage>
        <taxon>Bacteria</taxon>
        <taxon>Bacillati</taxon>
        <taxon>Bacillota</taxon>
        <taxon>Clostridia</taxon>
        <taxon>Eubacteriales</taxon>
        <taxon>Eubacteriaceae</taxon>
        <taxon>Eubacterium</taxon>
    </lineage>
</organism>
<dbReference type="InterPro" id="IPR052031">
    <property type="entry name" value="Membrane_Transporter-Flippase"/>
</dbReference>
<dbReference type="CDD" id="cd13138">
    <property type="entry name" value="MATE_yoeA_like"/>
    <property type="match status" value="1"/>
</dbReference>
<keyword evidence="3" id="KW-1003">Cell membrane</keyword>
<feature type="transmembrane region" description="Helical" evidence="7">
    <location>
        <begin position="411"/>
        <end position="432"/>
    </location>
</feature>
<feature type="transmembrane region" description="Helical" evidence="7">
    <location>
        <begin position="163"/>
        <end position="184"/>
    </location>
</feature>
<reference evidence="8 9" key="1">
    <citation type="submission" date="2016-10" db="EMBL/GenBank/DDBJ databases">
        <authorList>
            <person name="de Groot N.N."/>
        </authorList>
    </citation>
    <scope>NUCLEOTIDE SEQUENCE [LARGE SCALE GENOMIC DNA]</scope>
    <source>
        <strain evidence="8 9">DSM 3217</strain>
    </source>
</reference>
<dbReference type="PIRSF" id="PIRSF006603">
    <property type="entry name" value="DinF"/>
    <property type="match status" value="1"/>
</dbReference>
<protein>
    <submittedName>
        <fullName evidence="8">Putative efflux protein, MATE family</fullName>
    </submittedName>
</protein>
<dbReference type="RefSeq" id="WP_090171920.1">
    <property type="nucleotide sequence ID" value="NZ_FMXR01000005.1"/>
</dbReference>
<evidence type="ECO:0000256" key="5">
    <source>
        <dbReference type="ARBA" id="ARBA00022989"/>
    </source>
</evidence>
<dbReference type="Proteomes" id="UP000199228">
    <property type="component" value="Unassembled WGS sequence"/>
</dbReference>
<dbReference type="PANTHER" id="PTHR43549">
    <property type="entry name" value="MULTIDRUG RESISTANCE PROTEIN YPNP-RELATED"/>
    <property type="match status" value="1"/>
</dbReference>
<dbReference type="AlphaFoldDB" id="A0A1G6AFU5"/>
<dbReference type="STRING" id="1732.SAMN02910417_00536"/>
<evidence type="ECO:0000313" key="8">
    <source>
        <dbReference type="EMBL" id="SDB07287.1"/>
    </source>
</evidence>
<evidence type="ECO:0000256" key="4">
    <source>
        <dbReference type="ARBA" id="ARBA00022692"/>
    </source>
</evidence>
<keyword evidence="5 7" id="KW-1133">Transmembrane helix</keyword>
<keyword evidence="2" id="KW-0813">Transport</keyword>
<keyword evidence="6 7" id="KW-0472">Membrane</keyword>
<comment type="subcellular location">
    <subcellularLocation>
        <location evidence="1">Cell membrane</location>
        <topology evidence="1">Multi-pass membrane protein</topology>
    </subcellularLocation>
</comment>
<evidence type="ECO:0000256" key="7">
    <source>
        <dbReference type="SAM" id="Phobius"/>
    </source>
</evidence>
<dbReference type="InterPro" id="IPR048279">
    <property type="entry name" value="MdtK-like"/>
</dbReference>
<feature type="transmembrane region" description="Helical" evidence="7">
    <location>
        <begin position="316"/>
        <end position="333"/>
    </location>
</feature>
<name>A0A1G6AFU5_EUBOX</name>
<dbReference type="GO" id="GO:0015297">
    <property type="term" value="F:antiporter activity"/>
    <property type="evidence" value="ECO:0007669"/>
    <property type="project" value="InterPro"/>
</dbReference>
<feature type="transmembrane region" description="Helical" evidence="7">
    <location>
        <begin position="235"/>
        <end position="256"/>
    </location>
</feature>
<evidence type="ECO:0000256" key="2">
    <source>
        <dbReference type="ARBA" id="ARBA00022448"/>
    </source>
</evidence>
<dbReference type="InterPro" id="IPR002528">
    <property type="entry name" value="MATE_fam"/>
</dbReference>
<feature type="transmembrane region" description="Helical" evidence="7">
    <location>
        <begin position="133"/>
        <end position="151"/>
    </location>
</feature>
<gene>
    <name evidence="8" type="ORF">SAMN02910417_00536</name>
</gene>
<accession>A0A1G6AFU5</accession>
<feature type="transmembrane region" description="Helical" evidence="7">
    <location>
        <begin position="12"/>
        <end position="31"/>
    </location>
</feature>
<dbReference type="OrthoDB" id="9776324at2"/>
<evidence type="ECO:0000313" key="9">
    <source>
        <dbReference type="Proteomes" id="UP000199228"/>
    </source>
</evidence>
<keyword evidence="9" id="KW-1185">Reference proteome</keyword>